<name>A0A919BQ21_STRFL</name>
<keyword evidence="2" id="KW-1185">Reference proteome</keyword>
<sequence length="179" mass="20933">MPTSHRSNQYRPVRLPRAYPYEDWMDKEYADRTLRGGTGRRLPVGQRLFLLRQRLNTFSFTRERTVRPERAVALYVRTVRGEDVTPILDSLQREAGRRNWRVARIFHDQAELEPGAHPVPEHWPGWRAVRDLIRRGQLDGVLVPDRTHISTNLAAYTAELKEIARLQGFTELLVREADP</sequence>
<reference evidence="1" key="1">
    <citation type="journal article" date="2014" name="Int. J. Syst. Evol. Microbiol.">
        <title>Complete genome sequence of Corynebacterium casei LMG S-19264T (=DSM 44701T), isolated from a smear-ripened cheese.</title>
        <authorList>
            <consortium name="US DOE Joint Genome Institute (JGI-PGF)"/>
            <person name="Walter F."/>
            <person name="Albersmeier A."/>
            <person name="Kalinowski J."/>
            <person name="Ruckert C."/>
        </authorList>
    </citation>
    <scope>NUCLEOTIDE SEQUENCE</scope>
    <source>
        <strain evidence="1">JCM 4122</strain>
    </source>
</reference>
<comment type="caution">
    <text evidence="1">The sequence shown here is derived from an EMBL/GenBank/DDBJ whole genome shotgun (WGS) entry which is preliminary data.</text>
</comment>
<evidence type="ECO:0000313" key="1">
    <source>
        <dbReference type="EMBL" id="GHG05661.1"/>
    </source>
</evidence>
<proteinExistence type="predicted"/>
<accession>A0A919BQ21</accession>
<dbReference type="AlphaFoldDB" id="A0A919BQ21"/>
<organism evidence="1 2">
    <name type="scientific">Streptomyces filamentosus</name>
    <name type="common">Streptomyces roseosporus</name>
    <dbReference type="NCBI Taxonomy" id="67294"/>
    <lineage>
        <taxon>Bacteria</taxon>
        <taxon>Bacillati</taxon>
        <taxon>Actinomycetota</taxon>
        <taxon>Actinomycetes</taxon>
        <taxon>Kitasatosporales</taxon>
        <taxon>Streptomycetaceae</taxon>
        <taxon>Streptomyces</taxon>
    </lineage>
</organism>
<dbReference type="RefSeq" id="WP_190042488.1">
    <property type="nucleotide sequence ID" value="NZ_BNBE01000002.1"/>
</dbReference>
<protein>
    <submittedName>
        <fullName evidence="1">Uncharacterized protein</fullName>
    </submittedName>
</protein>
<evidence type="ECO:0000313" key="2">
    <source>
        <dbReference type="Proteomes" id="UP000632849"/>
    </source>
</evidence>
<gene>
    <name evidence="1" type="ORF">GCM10017667_40670</name>
</gene>
<dbReference type="EMBL" id="BNBE01000002">
    <property type="protein sequence ID" value="GHG05661.1"/>
    <property type="molecule type" value="Genomic_DNA"/>
</dbReference>
<reference evidence="1" key="2">
    <citation type="submission" date="2020-09" db="EMBL/GenBank/DDBJ databases">
        <authorList>
            <person name="Sun Q."/>
            <person name="Ohkuma M."/>
        </authorList>
    </citation>
    <scope>NUCLEOTIDE SEQUENCE</scope>
    <source>
        <strain evidence="1">JCM 4122</strain>
    </source>
</reference>
<dbReference type="Proteomes" id="UP000632849">
    <property type="component" value="Unassembled WGS sequence"/>
</dbReference>